<keyword evidence="2" id="KW-1185">Reference proteome</keyword>
<evidence type="ECO:0000313" key="2">
    <source>
        <dbReference type="Proteomes" id="UP000192582"/>
    </source>
</evidence>
<accession>A0A1W1UHJ5</accession>
<evidence type="ECO:0000313" key="1">
    <source>
        <dbReference type="EMBL" id="SMB80598.1"/>
    </source>
</evidence>
<dbReference type="AlphaFoldDB" id="A0A1W1UHJ5"/>
<proteinExistence type="predicted"/>
<organism evidence="1 2">
    <name type="scientific">Deinococcus hopiensis KR-140</name>
    <dbReference type="NCBI Taxonomy" id="695939"/>
    <lineage>
        <taxon>Bacteria</taxon>
        <taxon>Thermotogati</taxon>
        <taxon>Deinococcota</taxon>
        <taxon>Deinococci</taxon>
        <taxon>Deinococcales</taxon>
        <taxon>Deinococcaceae</taxon>
        <taxon>Deinococcus</taxon>
    </lineage>
</organism>
<name>A0A1W1UHJ5_9DEIO</name>
<sequence length="80" mass="9017">MERLRLGQAYLCRRALPLMQPPAQLHQASMSQPLTVAIMPTMTVIPTINDESSVLRATSARKTWFNILDQIDITTSFSNQ</sequence>
<dbReference type="Proteomes" id="UP000192582">
    <property type="component" value="Unassembled WGS sequence"/>
</dbReference>
<dbReference type="EMBL" id="FWWU01000004">
    <property type="protein sequence ID" value="SMB80598.1"/>
    <property type="molecule type" value="Genomic_DNA"/>
</dbReference>
<gene>
    <name evidence="1" type="ORF">SAMN00790413_05573</name>
</gene>
<reference evidence="1 2" key="1">
    <citation type="submission" date="2017-04" db="EMBL/GenBank/DDBJ databases">
        <authorList>
            <person name="Afonso C.L."/>
            <person name="Miller P.J."/>
            <person name="Scott M.A."/>
            <person name="Spackman E."/>
            <person name="Goraichik I."/>
            <person name="Dimitrov K.M."/>
            <person name="Suarez D.L."/>
            <person name="Swayne D.E."/>
        </authorList>
    </citation>
    <scope>NUCLEOTIDE SEQUENCE [LARGE SCALE GENOMIC DNA]</scope>
    <source>
        <strain evidence="1 2">KR-140</strain>
    </source>
</reference>
<protein>
    <submittedName>
        <fullName evidence="1">Uncharacterized protein</fullName>
    </submittedName>
</protein>